<gene>
    <name evidence="9" type="ORF">FPZ52_06110</name>
</gene>
<protein>
    <submittedName>
        <fullName evidence="9">ComEC family competence protein</fullName>
    </submittedName>
</protein>
<dbReference type="PANTHER" id="PTHR30619:SF1">
    <property type="entry name" value="RECOMBINATION PROTEIN 2"/>
    <property type="match status" value="1"/>
</dbReference>
<evidence type="ECO:0000256" key="5">
    <source>
        <dbReference type="ARBA" id="ARBA00023136"/>
    </source>
</evidence>
<dbReference type="OrthoDB" id="9790149at2"/>
<feature type="transmembrane region" description="Helical" evidence="6">
    <location>
        <begin position="312"/>
        <end position="333"/>
    </location>
</feature>
<evidence type="ECO:0000256" key="4">
    <source>
        <dbReference type="ARBA" id="ARBA00022989"/>
    </source>
</evidence>
<name>A0A5B8J4P6_9RHOB</name>
<evidence type="ECO:0000256" key="6">
    <source>
        <dbReference type="SAM" id="Phobius"/>
    </source>
</evidence>
<dbReference type="RefSeq" id="WP_146364630.1">
    <property type="nucleotide sequence ID" value="NZ_CP042261.1"/>
</dbReference>
<evidence type="ECO:0000256" key="2">
    <source>
        <dbReference type="ARBA" id="ARBA00022475"/>
    </source>
</evidence>
<proteinExistence type="predicted"/>
<evidence type="ECO:0000259" key="7">
    <source>
        <dbReference type="Pfam" id="PF03772"/>
    </source>
</evidence>
<reference evidence="9 10" key="1">
    <citation type="submission" date="2019-07" db="EMBL/GenBank/DDBJ databases">
        <title>Litoreibacter alkalisoli sp. nov., isolated from saline-alkaline soil.</title>
        <authorList>
            <person name="Wang S."/>
            <person name="Xu L."/>
            <person name="Xing Y.-T."/>
            <person name="Sun J.-Q."/>
        </authorList>
    </citation>
    <scope>NUCLEOTIDE SEQUENCE [LARGE SCALE GENOMIC DNA]</scope>
    <source>
        <strain evidence="9 10">LN3S51</strain>
    </source>
</reference>
<feature type="transmembrane region" description="Helical" evidence="6">
    <location>
        <begin position="55"/>
        <end position="74"/>
    </location>
</feature>
<feature type="transmembrane region" description="Helical" evidence="6">
    <location>
        <begin position="513"/>
        <end position="543"/>
    </location>
</feature>
<dbReference type="InterPro" id="IPR025405">
    <property type="entry name" value="DUF4131"/>
</dbReference>
<feature type="domain" description="DUF4131" evidence="8">
    <location>
        <begin position="55"/>
        <end position="206"/>
    </location>
</feature>
<feature type="transmembrane region" description="Helical" evidence="6">
    <location>
        <begin position="473"/>
        <end position="493"/>
    </location>
</feature>
<keyword evidence="4 6" id="KW-1133">Transmembrane helix</keyword>
<evidence type="ECO:0000313" key="9">
    <source>
        <dbReference type="EMBL" id="QDY69250.1"/>
    </source>
</evidence>
<dbReference type="AlphaFoldDB" id="A0A5B8J4P6"/>
<sequence>MKTWWQDHPELQLLQSISPVRTIALQRGRLLLWVPVFLATGIGLYFRLPNELAPAVLTFLALTAAALVLGARYADETTGPLLYALALVLVGVALTGARAHQVAGPVLGFRYFGPIEGRLIEIDRSGSDKLRITLDQVYLENTPISRIPDKVRVSLHGFVPVGVLQPGWRVATTGHLSAPEGPVEPGGFDFQRHAWFDRLGAVGYSRNPVVRIVPAEISWRIRVFGVRTALSAWVQSHLSGQTGAFAAAVLTGDRSSLDQKSTETMRATNLAHLLAISGLHMGLLTSVVFAALRTAIAILPPLALRVNAKKCAAVGAFFCASLYLLLSGGSIATQRAFIMVSVMLAAVLLDRKAITLRAVALAAIIVLVLFPETLLSPGFQMSFAATTALIWAFSGMKKIDRSHVPKWLWPVLTLVVTSVIAGLATAPIAAAHFNQMARYGLLANLLAVPVMGTIVMPAGLLAFLLAPLGLERWPFAIMGLGIDWIFFSASWVADWSGGVRKIVAPPANVLPLIGLGAVGVVISMGWLRLVGAIMLSVAASLWLGSQRPDMLISPSGGLVGLAGNEGRVLSKPRGDGFAASEWLENDGDAAGQREASARAKPKGRLFLGDIHVTVLTPGKARGLVECPEGLTISADVPDRQLDCPQLLAPDSFNATGALSVTKDGPGWIIRSSRIASGERLWNSKKLRLGVYPGPLSAPPEDALAALEVVYGVFEQIGQVSASNQ</sequence>
<dbReference type="PANTHER" id="PTHR30619">
    <property type="entry name" value="DNA INTERNALIZATION/COMPETENCE PROTEIN COMEC/REC2"/>
    <property type="match status" value="1"/>
</dbReference>
<feature type="transmembrane region" description="Helical" evidence="6">
    <location>
        <begin position="377"/>
        <end position="395"/>
    </location>
</feature>
<feature type="transmembrane region" description="Helical" evidence="6">
    <location>
        <begin position="30"/>
        <end position="48"/>
    </location>
</feature>
<dbReference type="Pfam" id="PF13567">
    <property type="entry name" value="DUF4131"/>
    <property type="match status" value="1"/>
</dbReference>
<feature type="transmembrane region" description="Helical" evidence="6">
    <location>
        <begin position="80"/>
        <end position="97"/>
    </location>
</feature>
<feature type="transmembrane region" description="Helical" evidence="6">
    <location>
        <begin position="354"/>
        <end position="371"/>
    </location>
</feature>
<organism evidence="9 10">
    <name type="scientific">Qingshengfaniella alkalisoli</name>
    <dbReference type="NCBI Taxonomy" id="2599296"/>
    <lineage>
        <taxon>Bacteria</taxon>
        <taxon>Pseudomonadati</taxon>
        <taxon>Pseudomonadota</taxon>
        <taxon>Alphaproteobacteria</taxon>
        <taxon>Rhodobacterales</taxon>
        <taxon>Paracoccaceae</taxon>
        <taxon>Qingshengfaniella</taxon>
    </lineage>
</organism>
<feature type="transmembrane region" description="Helical" evidence="6">
    <location>
        <begin position="441"/>
        <end position="466"/>
    </location>
</feature>
<evidence type="ECO:0000256" key="3">
    <source>
        <dbReference type="ARBA" id="ARBA00022692"/>
    </source>
</evidence>
<dbReference type="InterPro" id="IPR004477">
    <property type="entry name" value="ComEC_N"/>
</dbReference>
<dbReference type="GO" id="GO:0005886">
    <property type="term" value="C:plasma membrane"/>
    <property type="evidence" value="ECO:0007669"/>
    <property type="project" value="UniProtKB-SubCell"/>
</dbReference>
<evidence type="ECO:0000259" key="8">
    <source>
        <dbReference type="Pfam" id="PF13567"/>
    </source>
</evidence>
<dbReference type="Pfam" id="PF03772">
    <property type="entry name" value="Competence"/>
    <property type="match status" value="1"/>
</dbReference>
<evidence type="ECO:0000256" key="1">
    <source>
        <dbReference type="ARBA" id="ARBA00004651"/>
    </source>
</evidence>
<keyword evidence="3 6" id="KW-0812">Transmembrane</keyword>
<dbReference type="NCBIfam" id="TIGR00360">
    <property type="entry name" value="ComEC_N-term"/>
    <property type="match status" value="1"/>
</dbReference>
<evidence type="ECO:0000313" key="10">
    <source>
        <dbReference type="Proteomes" id="UP000318483"/>
    </source>
</evidence>
<feature type="transmembrane region" description="Helical" evidence="6">
    <location>
        <begin position="407"/>
        <end position="429"/>
    </location>
</feature>
<comment type="subcellular location">
    <subcellularLocation>
        <location evidence="1">Cell membrane</location>
        <topology evidence="1">Multi-pass membrane protein</topology>
    </subcellularLocation>
</comment>
<dbReference type="KEGG" id="lit:FPZ52_06110"/>
<keyword evidence="2" id="KW-1003">Cell membrane</keyword>
<keyword evidence="10" id="KW-1185">Reference proteome</keyword>
<dbReference type="EMBL" id="CP042261">
    <property type="protein sequence ID" value="QDY69250.1"/>
    <property type="molecule type" value="Genomic_DNA"/>
</dbReference>
<accession>A0A5B8J4P6</accession>
<feature type="domain" description="ComEC/Rec2-related protein" evidence="7">
    <location>
        <begin position="250"/>
        <end position="521"/>
    </location>
</feature>
<dbReference type="Proteomes" id="UP000318483">
    <property type="component" value="Chromosome"/>
</dbReference>
<keyword evidence="5 6" id="KW-0472">Membrane</keyword>
<dbReference type="InterPro" id="IPR052159">
    <property type="entry name" value="Competence_DNA_uptake"/>
</dbReference>